<keyword evidence="1" id="KW-0677">Repeat</keyword>
<feature type="domain" description="ABC transporter" evidence="6">
    <location>
        <begin position="9"/>
        <end position="241"/>
    </location>
</feature>
<dbReference type="InterPro" id="IPR050611">
    <property type="entry name" value="ABCF"/>
</dbReference>
<evidence type="ECO:0000313" key="8">
    <source>
        <dbReference type="Proteomes" id="UP000274907"/>
    </source>
</evidence>
<name>A0A430I1W1_9CORY</name>
<dbReference type="AlphaFoldDB" id="A0A430I1W1"/>
<dbReference type="OrthoDB" id="4500804at2"/>
<dbReference type="PANTHER" id="PTHR19211">
    <property type="entry name" value="ATP-BINDING TRANSPORT PROTEIN-RELATED"/>
    <property type="match status" value="1"/>
</dbReference>
<keyword evidence="2" id="KW-0547">Nucleotide-binding</keyword>
<dbReference type="SUPFAM" id="SSF52540">
    <property type="entry name" value="P-loop containing nucleoside triphosphate hydrolases"/>
    <property type="match status" value="2"/>
</dbReference>
<dbReference type="RefSeq" id="WP_126119425.1">
    <property type="nucleotide sequence ID" value="NZ_RXHJ01000001.1"/>
</dbReference>
<dbReference type="PANTHER" id="PTHR19211:SF6">
    <property type="entry name" value="BLL7188 PROTEIN"/>
    <property type="match status" value="1"/>
</dbReference>
<dbReference type="InterPro" id="IPR003593">
    <property type="entry name" value="AAA+_ATPase"/>
</dbReference>
<evidence type="ECO:0000256" key="2">
    <source>
        <dbReference type="ARBA" id="ARBA00022741"/>
    </source>
</evidence>
<reference evidence="7 8" key="1">
    <citation type="submission" date="2018-12" db="EMBL/GenBank/DDBJ databases">
        <title>YIM 101343 draft genome.</title>
        <authorList>
            <person name="Chen X."/>
        </authorList>
    </citation>
    <scope>NUCLEOTIDE SEQUENCE [LARGE SCALE GENOMIC DNA]</scope>
    <source>
        <strain evidence="7 8">YIM 101343</strain>
    </source>
</reference>
<comment type="caution">
    <text evidence="7">The sequence shown here is derived from an EMBL/GenBank/DDBJ whole genome shotgun (WGS) entry which is preliminary data.</text>
</comment>
<keyword evidence="8" id="KW-1185">Reference proteome</keyword>
<evidence type="ECO:0000256" key="4">
    <source>
        <dbReference type="SAM" id="Coils"/>
    </source>
</evidence>
<dbReference type="FunFam" id="3.40.50.300:FF:001320">
    <property type="entry name" value="Heme ABC transporter ATP-binding protein"/>
    <property type="match status" value="1"/>
</dbReference>
<protein>
    <submittedName>
        <fullName evidence="7">ABC-F family ATP-binding cassette domain-containing protein</fullName>
    </submittedName>
</protein>
<organism evidence="7 8">
    <name type="scientific">Corynebacterium hylobatis</name>
    <dbReference type="NCBI Taxonomy" id="1859290"/>
    <lineage>
        <taxon>Bacteria</taxon>
        <taxon>Bacillati</taxon>
        <taxon>Actinomycetota</taxon>
        <taxon>Actinomycetes</taxon>
        <taxon>Mycobacteriales</taxon>
        <taxon>Corynebacteriaceae</taxon>
        <taxon>Corynebacterium</taxon>
    </lineage>
</organism>
<dbReference type="SMART" id="SM00382">
    <property type="entry name" value="AAA"/>
    <property type="match status" value="2"/>
</dbReference>
<dbReference type="EMBL" id="RXHJ01000001">
    <property type="protein sequence ID" value="RSZ66135.1"/>
    <property type="molecule type" value="Genomic_DNA"/>
</dbReference>
<evidence type="ECO:0000256" key="3">
    <source>
        <dbReference type="ARBA" id="ARBA00022840"/>
    </source>
</evidence>
<evidence type="ECO:0000259" key="6">
    <source>
        <dbReference type="PROSITE" id="PS50893"/>
    </source>
</evidence>
<gene>
    <name evidence="7" type="ORF">EAH68_00870</name>
</gene>
<dbReference type="InterPro" id="IPR027417">
    <property type="entry name" value="P-loop_NTPase"/>
</dbReference>
<keyword evidence="3 7" id="KW-0067">ATP-binding</keyword>
<evidence type="ECO:0000313" key="7">
    <source>
        <dbReference type="EMBL" id="RSZ66135.1"/>
    </source>
</evidence>
<proteinExistence type="predicted"/>
<sequence length="545" mass="58474">MTHLHDPSVILSDLSFTWPDGTPALRGITAAFGSGRTGLTGANGTGKSTLLRLIAGQLHPTAGTVSVTGTVGYLPQRLNTAPDAQVADLLGIRRPLDALRAIEAGDADPRHFEAVGADWDVETRARAALDALGLPGIGLDRPAREVSGGEAVLIALTGLRLTGDDVVLLDEPTNNLDLPTRRRLYDMVLDWRGALIVVSHDTALLELMDATAELHHNSLHIYGGPYSHYREQLAVQQAAAEQALRSAEQSLKQEKRQRVEAETKLARRARYARTDYANKRKPKIVMNQRKTEAQVSAGKLRGDLDSRLEDARQTVAEKEGQVRRDGQIRIELPDPDVPAGRRIATLGEYTVQGPEKLALTGPNGVGKTRLLEDLIHGRAGALFTDRVGYLPQRLDHLDDAATVLESVPAASAQAARAGLARFLFTGVAVDRTVGELSGGERFRVALAALLLADPTNQVLVLDEPTNNLDLDSVTELVSALSSYRGALIVVSHDLDFLQRLGITTWLELSPASASSCSPSMHLCPGPPDSGRNHSAGRGSPRPGTP</sequence>
<dbReference type="Proteomes" id="UP000274907">
    <property type="component" value="Unassembled WGS sequence"/>
</dbReference>
<feature type="region of interest" description="Disordered" evidence="5">
    <location>
        <begin position="514"/>
        <end position="545"/>
    </location>
</feature>
<accession>A0A430I1W1</accession>
<evidence type="ECO:0000256" key="5">
    <source>
        <dbReference type="SAM" id="MobiDB-lite"/>
    </source>
</evidence>
<dbReference type="GO" id="GO:0005524">
    <property type="term" value="F:ATP binding"/>
    <property type="evidence" value="ECO:0007669"/>
    <property type="project" value="UniProtKB-KW"/>
</dbReference>
<dbReference type="GO" id="GO:0016887">
    <property type="term" value="F:ATP hydrolysis activity"/>
    <property type="evidence" value="ECO:0007669"/>
    <property type="project" value="InterPro"/>
</dbReference>
<feature type="coiled-coil region" evidence="4">
    <location>
        <begin position="230"/>
        <end position="264"/>
    </location>
</feature>
<evidence type="ECO:0000256" key="1">
    <source>
        <dbReference type="ARBA" id="ARBA00022737"/>
    </source>
</evidence>
<dbReference type="InterPro" id="IPR003439">
    <property type="entry name" value="ABC_transporter-like_ATP-bd"/>
</dbReference>
<dbReference type="Gene3D" id="3.40.50.300">
    <property type="entry name" value="P-loop containing nucleotide triphosphate hydrolases"/>
    <property type="match status" value="2"/>
</dbReference>
<feature type="domain" description="ABC transporter" evidence="6">
    <location>
        <begin position="322"/>
        <end position="533"/>
    </location>
</feature>
<dbReference type="Pfam" id="PF00005">
    <property type="entry name" value="ABC_tran"/>
    <property type="match status" value="2"/>
</dbReference>
<keyword evidence="4" id="KW-0175">Coiled coil</keyword>
<dbReference type="PROSITE" id="PS50893">
    <property type="entry name" value="ABC_TRANSPORTER_2"/>
    <property type="match status" value="2"/>
</dbReference>